<dbReference type="SMART" id="SM00938">
    <property type="entry name" value="P-II"/>
    <property type="match status" value="1"/>
</dbReference>
<evidence type="ECO:0000256" key="1">
    <source>
        <dbReference type="PIRSR" id="PIRSR602187-50"/>
    </source>
</evidence>
<dbReference type="Proteomes" id="UP000178602">
    <property type="component" value="Unassembled WGS sequence"/>
</dbReference>
<keyword evidence="1" id="KW-0597">Phosphoprotein</keyword>
<dbReference type="InterPro" id="IPR002187">
    <property type="entry name" value="N-reg_PII"/>
</dbReference>
<dbReference type="GO" id="GO:0005524">
    <property type="term" value="F:ATP binding"/>
    <property type="evidence" value="ECO:0007669"/>
    <property type="project" value="TreeGrafter"/>
</dbReference>
<evidence type="ECO:0000256" key="2">
    <source>
        <dbReference type="RuleBase" id="RU003936"/>
    </source>
</evidence>
<dbReference type="GO" id="GO:0006808">
    <property type="term" value="P:regulation of nitrogen utilization"/>
    <property type="evidence" value="ECO:0007669"/>
    <property type="project" value="InterPro"/>
</dbReference>
<organism evidence="3 4">
    <name type="scientific">candidate division WOR-1 bacterium RIFOXYC12_FULL_54_18</name>
    <dbReference type="NCBI Taxonomy" id="1802584"/>
    <lineage>
        <taxon>Bacteria</taxon>
        <taxon>Bacillati</taxon>
        <taxon>Saganbacteria</taxon>
    </lineage>
</organism>
<dbReference type="SUPFAM" id="SSF54913">
    <property type="entry name" value="GlnB-like"/>
    <property type="match status" value="1"/>
</dbReference>
<accession>A0A1F4T816</accession>
<comment type="caution">
    <text evidence="3">The sequence shown here is derived from an EMBL/GenBank/DDBJ whole genome shotgun (WGS) entry which is preliminary data.</text>
</comment>
<dbReference type="PROSITE" id="PS00638">
    <property type="entry name" value="PII_GLNB_CTER"/>
    <property type="match status" value="1"/>
</dbReference>
<sequence>MKKIEAIIKPEKLEDLREALDAKGFSGMTITEVKGRGIQRGITLEWRVGEYRVEFLPKIKVELVVDDKKSAEVIAIIIGVCKTGSIGDGKIFVSPIEEVIRIRTGERGEKVL</sequence>
<gene>
    <name evidence="3" type="ORF">A3K49_06975</name>
</gene>
<dbReference type="Pfam" id="PF00543">
    <property type="entry name" value="P-II"/>
    <property type="match status" value="1"/>
</dbReference>
<dbReference type="PANTHER" id="PTHR30115">
    <property type="entry name" value="NITROGEN REGULATORY PROTEIN P-II"/>
    <property type="match status" value="1"/>
</dbReference>
<protein>
    <submittedName>
        <fullName evidence="3">Transcriptional regulator</fullName>
    </submittedName>
</protein>
<name>A0A1F4T816_UNCSA</name>
<dbReference type="GO" id="GO:0005829">
    <property type="term" value="C:cytosol"/>
    <property type="evidence" value="ECO:0007669"/>
    <property type="project" value="TreeGrafter"/>
</dbReference>
<evidence type="ECO:0000313" key="3">
    <source>
        <dbReference type="EMBL" id="OGC28680.1"/>
    </source>
</evidence>
<dbReference type="AlphaFoldDB" id="A0A1F4T816"/>
<dbReference type="GO" id="GO:0030234">
    <property type="term" value="F:enzyme regulator activity"/>
    <property type="evidence" value="ECO:0007669"/>
    <property type="project" value="InterPro"/>
</dbReference>
<dbReference type="Gene3D" id="3.30.70.120">
    <property type="match status" value="1"/>
</dbReference>
<feature type="modified residue" description="O-UMP-tyrosine" evidence="1">
    <location>
        <position position="51"/>
    </location>
</feature>
<dbReference type="InterPro" id="IPR015867">
    <property type="entry name" value="N-reg_PII/ATP_PRibTrfase_C"/>
</dbReference>
<proteinExistence type="inferred from homology"/>
<dbReference type="PROSITE" id="PS51343">
    <property type="entry name" value="PII_GLNB_DOM"/>
    <property type="match status" value="1"/>
</dbReference>
<dbReference type="InterPro" id="IPR011322">
    <property type="entry name" value="N-reg_PII-like_a/b"/>
</dbReference>
<comment type="similarity">
    <text evidence="2">Belongs to the P(II) protein family.</text>
</comment>
<reference evidence="3 4" key="1">
    <citation type="journal article" date="2016" name="Nat. Commun.">
        <title>Thousands of microbial genomes shed light on interconnected biogeochemical processes in an aquifer system.</title>
        <authorList>
            <person name="Anantharaman K."/>
            <person name="Brown C.T."/>
            <person name="Hug L.A."/>
            <person name="Sharon I."/>
            <person name="Castelle C.J."/>
            <person name="Probst A.J."/>
            <person name="Thomas B.C."/>
            <person name="Singh A."/>
            <person name="Wilkins M.J."/>
            <person name="Karaoz U."/>
            <person name="Brodie E.L."/>
            <person name="Williams K.H."/>
            <person name="Hubbard S.S."/>
            <person name="Banfield J.F."/>
        </authorList>
    </citation>
    <scope>NUCLEOTIDE SEQUENCE [LARGE SCALE GENOMIC DNA]</scope>
</reference>
<dbReference type="PRINTS" id="PR00340">
    <property type="entry name" value="PIIGLNB"/>
</dbReference>
<evidence type="ECO:0000313" key="4">
    <source>
        <dbReference type="Proteomes" id="UP000178602"/>
    </source>
</evidence>
<dbReference type="InterPro" id="IPR017918">
    <property type="entry name" value="N-reg_PII_CS"/>
</dbReference>
<dbReference type="PANTHER" id="PTHR30115:SF11">
    <property type="entry name" value="NITROGEN REGULATORY PROTEIN P-II HOMOLOG"/>
    <property type="match status" value="1"/>
</dbReference>
<dbReference type="EMBL" id="MEUG01000001">
    <property type="protein sequence ID" value="OGC28680.1"/>
    <property type="molecule type" value="Genomic_DNA"/>
</dbReference>